<gene>
    <name evidence="2" type="ORF">CAP_4534</name>
</gene>
<organism evidence="2 3">
    <name type="scientific">Chondromyces apiculatus DSM 436</name>
    <dbReference type="NCBI Taxonomy" id="1192034"/>
    <lineage>
        <taxon>Bacteria</taxon>
        <taxon>Pseudomonadati</taxon>
        <taxon>Myxococcota</taxon>
        <taxon>Polyangia</taxon>
        <taxon>Polyangiales</taxon>
        <taxon>Polyangiaceae</taxon>
        <taxon>Chondromyces</taxon>
    </lineage>
</organism>
<dbReference type="InterPro" id="IPR021647">
    <property type="entry name" value="CusF_Ec"/>
</dbReference>
<dbReference type="STRING" id="1192034.CAP_4534"/>
<dbReference type="Gene3D" id="2.40.50.320">
    <property type="entry name" value="Copper binding periplasmic protein CusF"/>
    <property type="match status" value="1"/>
</dbReference>
<dbReference type="Proteomes" id="UP000019678">
    <property type="component" value="Unassembled WGS sequence"/>
</dbReference>
<protein>
    <recommendedName>
        <fullName evidence="4">Copper-binding protein</fullName>
    </recommendedName>
</protein>
<keyword evidence="1" id="KW-0732">Signal</keyword>
<proteinExistence type="predicted"/>
<evidence type="ECO:0000256" key="1">
    <source>
        <dbReference type="SAM" id="SignalP"/>
    </source>
</evidence>
<reference evidence="2 3" key="1">
    <citation type="submission" date="2013-05" db="EMBL/GenBank/DDBJ databases">
        <title>Genome assembly of Chondromyces apiculatus DSM 436.</title>
        <authorList>
            <person name="Sharma G."/>
            <person name="Khatri I."/>
            <person name="Kaur C."/>
            <person name="Mayilraj S."/>
            <person name="Subramanian S."/>
        </authorList>
    </citation>
    <scope>NUCLEOTIDE SEQUENCE [LARGE SCALE GENOMIC DNA]</scope>
    <source>
        <strain evidence="2 3">DSM 436</strain>
    </source>
</reference>
<evidence type="ECO:0000313" key="2">
    <source>
        <dbReference type="EMBL" id="EYF04395.1"/>
    </source>
</evidence>
<comment type="caution">
    <text evidence="2">The sequence shown here is derived from an EMBL/GenBank/DDBJ whole genome shotgun (WGS) entry which is preliminary data.</text>
</comment>
<dbReference type="Pfam" id="PF11604">
    <property type="entry name" value="CusF_Ec"/>
    <property type="match status" value="1"/>
</dbReference>
<feature type="signal peptide" evidence="1">
    <location>
        <begin position="1"/>
        <end position="18"/>
    </location>
</feature>
<dbReference type="EMBL" id="ASRX01000034">
    <property type="protein sequence ID" value="EYF04395.1"/>
    <property type="molecule type" value="Genomic_DNA"/>
</dbReference>
<evidence type="ECO:0000313" key="3">
    <source>
        <dbReference type="Proteomes" id="UP000019678"/>
    </source>
</evidence>
<evidence type="ECO:0008006" key="4">
    <source>
        <dbReference type="Google" id="ProtNLM"/>
    </source>
</evidence>
<dbReference type="InterPro" id="IPR042230">
    <property type="entry name" value="CusF_sf"/>
</dbReference>
<keyword evidence="3" id="KW-1185">Reference proteome</keyword>
<sequence>MVSLVFLVASLQSLASLASLSAAVGCGRSSESSQPAAPTISPTAERRTVRGVVKAVHASPAYATIAHEDIPGYMKAMTMDFEVARPALLEGVKAGETVTFTFVESTDRRLVIEAIEAAR</sequence>
<dbReference type="AlphaFoldDB" id="A0A017T6H3"/>
<name>A0A017T6H3_9BACT</name>
<accession>A0A017T6H3</accession>
<feature type="chain" id="PRO_5001496931" description="Copper-binding protein" evidence="1">
    <location>
        <begin position="19"/>
        <end position="119"/>
    </location>
</feature>